<dbReference type="Gene3D" id="3.40.50.2020">
    <property type="match status" value="1"/>
</dbReference>
<keyword evidence="3 7" id="KW-0548">Nucleotidyltransferase</keyword>
<dbReference type="AlphaFoldDB" id="A0AA35QVQ7"/>
<dbReference type="Proteomes" id="UP001174909">
    <property type="component" value="Unassembled WGS sequence"/>
</dbReference>
<dbReference type="SUPFAM" id="SSF52374">
    <property type="entry name" value="Nucleotidylyl transferase"/>
    <property type="match status" value="1"/>
</dbReference>
<keyword evidence="10" id="KW-1185">Reference proteome</keyword>
<gene>
    <name evidence="9" type="ORF">GBAR_LOCUS1220</name>
</gene>
<keyword evidence="4 7" id="KW-0547">Nucleotide-binding</keyword>
<dbReference type="EMBL" id="CASHTH010000178">
    <property type="protein sequence ID" value="CAI7993211.1"/>
    <property type="molecule type" value="Genomic_DNA"/>
</dbReference>
<reference evidence="9" key="1">
    <citation type="submission" date="2023-03" db="EMBL/GenBank/DDBJ databases">
        <authorList>
            <person name="Steffen K."/>
            <person name="Cardenas P."/>
        </authorList>
    </citation>
    <scope>NUCLEOTIDE SEQUENCE</scope>
</reference>
<dbReference type="GO" id="GO:0004515">
    <property type="term" value="F:nicotinate-nucleotide adenylyltransferase activity"/>
    <property type="evidence" value="ECO:0007669"/>
    <property type="project" value="UniProtKB-EC"/>
</dbReference>
<keyword evidence="6 7" id="KW-0520">NAD</keyword>
<dbReference type="NCBIfam" id="TIGR00482">
    <property type="entry name" value="nicotinate (nicotinamide) nucleotide adenylyltransferase"/>
    <property type="match status" value="1"/>
</dbReference>
<dbReference type="InterPro" id="IPR005248">
    <property type="entry name" value="NadD/NMNAT"/>
</dbReference>
<evidence type="ECO:0000256" key="4">
    <source>
        <dbReference type="ARBA" id="ARBA00022741"/>
    </source>
</evidence>
<dbReference type="PANTHER" id="PTHR39321:SF3">
    <property type="entry name" value="PHOSPHOPANTETHEINE ADENYLYLTRANSFERASE"/>
    <property type="match status" value="1"/>
</dbReference>
<keyword evidence="2 7" id="KW-0808">Transferase</keyword>
<dbReference type="InterPro" id="IPR004821">
    <property type="entry name" value="Cyt_trans-like"/>
</dbReference>
<evidence type="ECO:0000256" key="1">
    <source>
        <dbReference type="ARBA" id="ARBA00022642"/>
    </source>
</evidence>
<comment type="similarity">
    <text evidence="7">Belongs to the eukaryotic NMN adenylyltransferase family.</text>
</comment>
<dbReference type="GO" id="GO:0009435">
    <property type="term" value="P:NAD+ biosynthetic process"/>
    <property type="evidence" value="ECO:0007669"/>
    <property type="project" value="InterPro"/>
</dbReference>
<proteinExistence type="inferred from homology"/>
<dbReference type="GO" id="GO:0005524">
    <property type="term" value="F:ATP binding"/>
    <property type="evidence" value="ECO:0007669"/>
    <property type="project" value="UniProtKB-KW"/>
</dbReference>
<dbReference type="GO" id="GO:0000309">
    <property type="term" value="F:nicotinamide-nucleotide adenylyltransferase activity"/>
    <property type="evidence" value="ECO:0007669"/>
    <property type="project" value="UniProtKB-EC"/>
</dbReference>
<dbReference type="EC" id="2.7.7.1" evidence="7"/>
<dbReference type="PANTHER" id="PTHR39321">
    <property type="entry name" value="NICOTINATE-NUCLEOTIDE ADENYLYLTRANSFERASE-RELATED"/>
    <property type="match status" value="1"/>
</dbReference>
<evidence type="ECO:0000256" key="6">
    <source>
        <dbReference type="ARBA" id="ARBA00023027"/>
    </source>
</evidence>
<comment type="caution">
    <text evidence="9">The sequence shown here is derived from an EMBL/GenBank/DDBJ whole genome shotgun (WGS) entry which is preliminary data.</text>
</comment>
<comment type="catalytic activity">
    <reaction evidence="7">
        <text>beta-nicotinamide D-ribonucleotide + ATP + H(+) = diphosphate + NAD(+)</text>
        <dbReference type="Rhea" id="RHEA:21360"/>
        <dbReference type="ChEBI" id="CHEBI:14649"/>
        <dbReference type="ChEBI" id="CHEBI:15378"/>
        <dbReference type="ChEBI" id="CHEBI:30616"/>
        <dbReference type="ChEBI" id="CHEBI:33019"/>
        <dbReference type="ChEBI" id="CHEBI:57540"/>
        <dbReference type="EC" id="2.7.7.1"/>
    </reaction>
</comment>
<dbReference type="InterPro" id="IPR014729">
    <property type="entry name" value="Rossmann-like_a/b/a_fold"/>
</dbReference>
<evidence type="ECO:0000256" key="7">
    <source>
        <dbReference type="RuleBase" id="RU362021"/>
    </source>
</evidence>
<evidence type="ECO:0000313" key="9">
    <source>
        <dbReference type="EMBL" id="CAI7993211.1"/>
    </source>
</evidence>
<sequence>MGHLIVAEDARAALELDKVLFIPAGQPWFKSYRQITEAHHRLAMVQLAVKDSPLFDVSDIEVERSGPSYTVDTLQELHELYSDAELIVILGLDALREIDRWHQPSRVFQMASVAGMARPGATLDPSVLHAAIPGASSRMRLLDSALIDISGTDIRRRASAASRSATVCLLKSREVFMGNNDAEIILELAKDKGALTFGEFRLSAGGTSSYYFDGRIVTLDPKGAYHVARAFLTVLRECGAAAIAGPTLGADPIVAAVSVMSYQDDGSEIPGLIVAQGGEGARRQARYRGTAGAWVSRRSCG</sequence>
<dbReference type="EC" id="2.7.7.18" evidence="7"/>
<evidence type="ECO:0000256" key="5">
    <source>
        <dbReference type="ARBA" id="ARBA00022840"/>
    </source>
</evidence>
<dbReference type="HAMAP" id="MF_00244">
    <property type="entry name" value="NaMN_adenylyltr"/>
    <property type="match status" value="1"/>
</dbReference>
<dbReference type="Pfam" id="PF01467">
    <property type="entry name" value="CTP_transf_like"/>
    <property type="match status" value="1"/>
</dbReference>
<protein>
    <recommendedName>
        <fullName evidence="7">Nicotinamide-nucleotide adenylyltransferase</fullName>
        <ecNumber evidence="7">2.7.7.1</ecNumber>
        <ecNumber evidence="7">2.7.7.18</ecNumber>
    </recommendedName>
</protein>
<dbReference type="InterPro" id="IPR029057">
    <property type="entry name" value="PRTase-like"/>
</dbReference>
<accession>A0AA35QVQ7</accession>
<feature type="domain" description="Cytidyltransferase-like" evidence="8">
    <location>
        <begin position="2"/>
        <end position="157"/>
    </location>
</feature>
<dbReference type="NCBIfam" id="NF000840">
    <property type="entry name" value="PRK00071.1-3"/>
    <property type="match status" value="1"/>
</dbReference>
<evidence type="ECO:0000256" key="3">
    <source>
        <dbReference type="ARBA" id="ARBA00022695"/>
    </source>
</evidence>
<dbReference type="Gene3D" id="3.40.50.620">
    <property type="entry name" value="HUPs"/>
    <property type="match status" value="1"/>
</dbReference>
<organism evidence="9 10">
    <name type="scientific">Geodia barretti</name>
    <name type="common">Barrett's horny sponge</name>
    <dbReference type="NCBI Taxonomy" id="519541"/>
    <lineage>
        <taxon>Eukaryota</taxon>
        <taxon>Metazoa</taxon>
        <taxon>Porifera</taxon>
        <taxon>Demospongiae</taxon>
        <taxon>Heteroscleromorpha</taxon>
        <taxon>Tetractinellida</taxon>
        <taxon>Astrophorina</taxon>
        <taxon>Geodiidae</taxon>
        <taxon>Geodia</taxon>
    </lineage>
</organism>
<keyword evidence="1 7" id="KW-0662">Pyridine nucleotide biosynthesis</keyword>
<comment type="pathway">
    <text evidence="7">Cofactor biosynthesis; NAD(+) biosynthesis; NAD(+) from nicotinamide D-ribonucleotide: step 1/1.</text>
</comment>
<comment type="catalytic activity">
    <reaction evidence="7">
        <text>nicotinate beta-D-ribonucleotide + ATP + H(+) = deamido-NAD(+) + diphosphate</text>
        <dbReference type="Rhea" id="RHEA:22860"/>
        <dbReference type="ChEBI" id="CHEBI:15378"/>
        <dbReference type="ChEBI" id="CHEBI:30616"/>
        <dbReference type="ChEBI" id="CHEBI:33019"/>
        <dbReference type="ChEBI" id="CHEBI:57502"/>
        <dbReference type="ChEBI" id="CHEBI:58437"/>
        <dbReference type="EC" id="2.7.7.18"/>
    </reaction>
</comment>
<evidence type="ECO:0000313" key="10">
    <source>
        <dbReference type="Proteomes" id="UP001174909"/>
    </source>
</evidence>
<keyword evidence="5 7" id="KW-0067">ATP-binding</keyword>
<dbReference type="SUPFAM" id="SSF53271">
    <property type="entry name" value="PRTase-like"/>
    <property type="match status" value="1"/>
</dbReference>
<evidence type="ECO:0000259" key="8">
    <source>
        <dbReference type="Pfam" id="PF01467"/>
    </source>
</evidence>
<name>A0AA35QVQ7_GEOBA</name>
<dbReference type="CDD" id="cd02165">
    <property type="entry name" value="NMNAT"/>
    <property type="match status" value="1"/>
</dbReference>
<evidence type="ECO:0000256" key="2">
    <source>
        <dbReference type="ARBA" id="ARBA00022679"/>
    </source>
</evidence>